<dbReference type="OrthoDB" id="6020543at2759"/>
<feature type="domain" description="Chitin-binding type-2" evidence="2">
    <location>
        <begin position="88"/>
        <end position="145"/>
    </location>
</feature>
<keyword evidence="1" id="KW-0732">Signal</keyword>
<dbReference type="PROSITE" id="PS51257">
    <property type="entry name" value="PROKAR_LIPOPROTEIN"/>
    <property type="match status" value="1"/>
</dbReference>
<keyword evidence="4" id="KW-1185">Reference proteome</keyword>
<dbReference type="AlphaFoldDB" id="A0A7R8YPG1"/>
<dbReference type="InterPro" id="IPR036508">
    <property type="entry name" value="Chitin-bd_dom_sf"/>
</dbReference>
<reference evidence="3 4" key="1">
    <citation type="submission" date="2020-11" db="EMBL/GenBank/DDBJ databases">
        <authorList>
            <person name="Wallbank WR R."/>
            <person name="Pardo Diaz C."/>
            <person name="Kozak K."/>
            <person name="Martin S."/>
            <person name="Jiggins C."/>
            <person name="Moest M."/>
            <person name="Warren A I."/>
            <person name="Generalovic N T."/>
            <person name="Byers J.R.P. K."/>
            <person name="Montejo-Kovacevich G."/>
            <person name="Yen C E."/>
        </authorList>
    </citation>
    <scope>NUCLEOTIDE SEQUENCE [LARGE SCALE GENOMIC DNA]</scope>
</reference>
<dbReference type="GO" id="GO:0005576">
    <property type="term" value="C:extracellular region"/>
    <property type="evidence" value="ECO:0007669"/>
    <property type="project" value="InterPro"/>
</dbReference>
<dbReference type="InParanoid" id="A0A7R8YPG1"/>
<dbReference type="SUPFAM" id="SSF57625">
    <property type="entry name" value="Invertebrate chitin-binding proteins"/>
    <property type="match status" value="2"/>
</dbReference>
<dbReference type="InterPro" id="IPR002557">
    <property type="entry name" value="Chitin-bd_dom"/>
</dbReference>
<dbReference type="Proteomes" id="UP000594454">
    <property type="component" value="Chromosome 2"/>
</dbReference>
<gene>
    <name evidence="3" type="ORF">HERILL_LOCUS3834</name>
</gene>
<dbReference type="GO" id="GO:0008061">
    <property type="term" value="F:chitin binding"/>
    <property type="evidence" value="ECO:0007669"/>
    <property type="project" value="InterPro"/>
</dbReference>
<sequence>MYTKAIQGVIFLLLATFLSCNGEDILGCGAMPHGSVLPHTDCYKFFYCFNGVTVILSCEEFYKFDQNTGKCVYSPDCSQGSSPPISSEHVCDAANAAGTNKPSGISCKYYYACVKGGVAVLQTCPDGWGFNEADSMCVKGHTCVKS</sequence>
<dbReference type="SMART" id="SM00494">
    <property type="entry name" value="ChtBD2"/>
    <property type="match status" value="2"/>
</dbReference>
<evidence type="ECO:0000313" key="3">
    <source>
        <dbReference type="EMBL" id="CAD7080691.1"/>
    </source>
</evidence>
<accession>A0A7R8YPG1</accession>
<evidence type="ECO:0000256" key="1">
    <source>
        <dbReference type="SAM" id="SignalP"/>
    </source>
</evidence>
<proteinExistence type="predicted"/>
<dbReference type="Gene3D" id="2.170.140.10">
    <property type="entry name" value="Chitin binding domain"/>
    <property type="match status" value="2"/>
</dbReference>
<name>A0A7R8YPG1_HERIL</name>
<dbReference type="PROSITE" id="PS50940">
    <property type="entry name" value="CHIT_BIND_II"/>
    <property type="match status" value="2"/>
</dbReference>
<evidence type="ECO:0000259" key="2">
    <source>
        <dbReference type="PROSITE" id="PS50940"/>
    </source>
</evidence>
<feature type="signal peptide" evidence="1">
    <location>
        <begin position="1"/>
        <end position="22"/>
    </location>
</feature>
<dbReference type="EMBL" id="LR899010">
    <property type="protein sequence ID" value="CAD7080691.1"/>
    <property type="molecule type" value="Genomic_DNA"/>
</dbReference>
<feature type="domain" description="Chitin-binding type-2" evidence="2">
    <location>
        <begin position="25"/>
        <end position="79"/>
    </location>
</feature>
<dbReference type="Pfam" id="PF01607">
    <property type="entry name" value="CBM_14"/>
    <property type="match status" value="2"/>
</dbReference>
<organism evidence="3 4">
    <name type="scientific">Hermetia illucens</name>
    <name type="common">Black soldier fly</name>
    <dbReference type="NCBI Taxonomy" id="343691"/>
    <lineage>
        <taxon>Eukaryota</taxon>
        <taxon>Metazoa</taxon>
        <taxon>Ecdysozoa</taxon>
        <taxon>Arthropoda</taxon>
        <taxon>Hexapoda</taxon>
        <taxon>Insecta</taxon>
        <taxon>Pterygota</taxon>
        <taxon>Neoptera</taxon>
        <taxon>Endopterygota</taxon>
        <taxon>Diptera</taxon>
        <taxon>Brachycera</taxon>
        <taxon>Stratiomyomorpha</taxon>
        <taxon>Stratiomyidae</taxon>
        <taxon>Hermetiinae</taxon>
        <taxon>Hermetia</taxon>
    </lineage>
</organism>
<evidence type="ECO:0000313" key="4">
    <source>
        <dbReference type="Proteomes" id="UP000594454"/>
    </source>
</evidence>
<protein>
    <recommendedName>
        <fullName evidence="2">Chitin-binding type-2 domain-containing protein</fullName>
    </recommendedName>
</protein>
<feature type="chain" id="PRO_5030675465" description="Chitin-binding type-2 domain-containing protein" evidence="1">
    <location>
        <begin position="23"/>
        <end position="146"/>
    </location>
</feature>